<dbReference type="InterPro" id="IPR001041">
    <property type="entry name" value="2Fe-2S_ferredoxin-type"/>
</dbReference>
<accession>A0A229P345</accession>
<dbReference type="Proteomes" id="UP000215145">
    <property type="component" value="Unassembled WGS sequence"/>
</dbReference>
<dbReference type="SUPFAM" id="SSF54292">
    <property type="entry name" value="2Fe-2S ferredoxin-like"/>
    <property type="match status" value="1"/>
</dbReference>
<reference evidence="2 3" key="1">
    <citation type="submission" date="2017-07" db="EMBL/GenBank/DDBJ databases">
        <title>Paenibacillus herberti R33 genome sequencing and assembly.</title>
        <authorList>
            <person name="Su W."/>
        </authorList>
    </citation>
    <scope>NUCLEOTIDE SEQUENCE [LARGE SCALE GENOMIC DNA]</scope>
    <source>
        <strain evidence="2 3">R33</strain>
    </source>
</reference>
<protein>
    <submittedName>
        <fullName evidence="2">Ferredoxin</fullName>
    </submittedName>
</protein>
<evidence type="ECO:0000313" key="2">
    <source>
        <dbReference type="EMBL" id="OXM16662.1"/>
    </source>
</evidence>
<feature type="domain" description="2Fe-2S ferredoxin-type" evidence="1">
    <location>
        <begin position="1"/>
        <end position="96"/>
    </location>
</feature>
<evidence type="ECO:0000259" key="1">
    <source>
        <dbReference type="PROSITE" id="PS51085"/>
    </source>
</evidence>
<dbReference type="OrthoDB" id="9807864at2"/>
<organism evidence="2 3">
    <name type="scientific">Paenibacillus herberti</name>
    <dbReference type="NCBI Taxonomy" id="1619309"/>
    <lineage>
        <taxon>Bacteria</taxon>
        <taxon>Bacillati</taxon>
        <taxon>Bacillota</taxon>
        <taxon>Bacilli</taxon>
        <taxon>Bacillales</taxon>
        <taxon>Paenibacillaceae</taxon>
        <taxon>Paenibacillus</taxon>
    </lineage>
</organism>
<dbReference type="Pfam" id="PF00111">
    <property type="entry name" value="Fer2"/>
    <property type="match status" value="1"/>
</dbReference>
<dbReference type="InterPro" id="IPR012675">
    <property type="entry name" value="Beta-grasp_dom_sf"/>
</dbReference>
<dbReference type="InterPro" id="IPR036010">
    <property type="entry name" value="2Fe-2S_ferredoxin-like_sf"/>
</dbReference>
<dbReference type="Gene3D" id="3.10.20.30">
    <property type="match status" value="1"/>
</dbReference>
<dbReference type="CDD" id="cd00207">
    <property type="entry name" value="fer2"/>
    <property type="match status" value="1"/>
</dbReference>
<comment type="caution">
    <text evidence="2">The sequence shown here is derived from an EMBL/GenBank/DDBJ whole genome shotgun (WGS) entry which is preliminary data.</text>
</comment>
<dbReference type="EMBL" id="NMUQ01000001">
    <property type="protein sequence ID" value="OXM16662.1"/>
    <property type="molecule type" value="Genomic_DNA"/>
</dbReference>
<dbReference type="AlphaFoldDB" id="A0A229P345"/>
<dbReference type="PROSITE" id="PS51085">
    <property type="entry name" value="2FE2S_FER_2"/>
    <property type="match status" value="1"/>
</dbReference>
<proteinExistence type="predicted"/>
<sequence>MIILQGRTRSTETQAVQGKTLLELALSAKAEWGSSCQRGTCARCRCLIVQGMDQLEPVTDGEWDRLEPEELDEGYRLSCQAVVRSNDATVEVQHKPYF</sequence>
<name>A0A229P345_9BACL</name>
<evidence type="ECO:0000313" key="3">
    <source>
        <dbReference type="Proteomes" id="UP000215145"/>
    </source>
</evidence>
<gene>
    <name evidence="2" type="ORF">CGZ75_08385</name>
</gene>
<dbReference type="RefSeq" id="WP_089523746.1">
    <property type="nucleotide sequence ID" value="NZ_NMUQ01000001.1"/>
</dbReference>
<keyword evidence="3" id="KW-1185">Reference proteome</keyword>
<dbReference type="GO" id="GO:0051536">
    <property type="term" value="F:iron-sulfur cluster binding"/>
    <property type="evidence" value="ECO:0007669"/>
    <property type="project" value="InterPro"/>
</dbReference>